<evidence type="ECO:0000256" key="2">
    <source>
        <dbReference type="ARBA" id="ARBA00022803"/>
    </source>
</evidence>
<keyword evidence="2" id="KW-0802">TPR repeat</keyword>
<dbReference type="PANTHER" id="PTHR44858">
    <property type="entry name" value="TETRATRICOPEPTIDE REPEAT PROTEIN 6"/>
    <property type="match status" value="1"/>
</dbReference>
<organism evidence="4 5">
    <name type="scientific">Teichococcus rhizosphaerae</name>
    <dbReference type="NCBI Taxonomy" id="1335062"/>
    <lineage>
        <taxon>Bacteria</taxon>
        <taxon>Pseudomonadati</taxon>
        <taxon>Pseudomonadota</taxon>
        <taxon>Alphaproteobacteria</taxon>
        <taxon>Acetobacterales</taxon>
        <taxon>Roseomonadaceae</taxon>
        <taxon>Roseomonas</taxon>
    </lineage>
</organism>
<dbReference type="SMART" id="SM00028">
    <property type="entry name" value="TPR"/>
    <property type="match status" value="4"/>
</dbReference>
<evidence type="ECO:0000256" key="1">
    <source>
        <dbReference type="ARBA" id="ARBA00022737"/>
    </source>
</evidence>
<dbReference type="Gene3D" id="1.25.40.10">
    <property type="entry name" value="Tetratricopeptide repeat domain"/>
    <property type="match status" value="2"/>
</dbReference>
<reference evidence="4" key="1">
    <citation type="submission" date="2017-10" db="EMBL/GenBank/DDBJ databases">
        <authorList>
            <person name="Banno H."/>
            <person name="Chua N.-H."/>
        </authorList>
    </citation>
    <scope>NUCLEOTIDE SEQUENCE [LARGE SCALE GENOMIC DNA]</scope>
    <source>
        <strain evidence="4">YW11</strain>
    </source>
</reference>
<name>A0A2C6ZBK5_9PROT</name>
<dbReference type="PANTHER" id="PTHR44858:SF1">
    <property type="entry name" value="UDP-N-ACETYLGLUCOSAMINE--PEPTIDE N-ACETYLGLUCOSAMINYLTRANSFERASE SPINDLY-RELATED"/>
    <property type="match status" value="1"/>
</dbReference>
<dbReference type="RefSeq" id="WP_099094600.1">
    <property type="nucleotide sequence ID" value="NZ_PDNU01000006.1"/>
</dbReference>
<comment type="caution">
    <text evidence="4">The sequence shown here is derived from an EMBL/GenBank/DDBJ whole genome shotgun (WGS) entry which is preliminary data.</text>
</comment>
<accession>A0A2C6ZBK5</accession>
<gene>
    <name evidence="4" type="ORF">CR162_05840</name>
</gene>
<dbReference type="OrthoDB" id="8480494at2"/>
<dbReference type="EMBL" id="PDNU01000006">
    <property type="protein sequence ID" value="PHK95861.1"/>
    <property type="molecule type" value="Genomic_DNA"/>
</dbReference>
<keyword evidence="1" id="KW-0677">Repeat</keyword>
<proteinExistence type="predicted"/>
<dbReference type="Pfam" id="PF13371">
    <property type="entry name" value="TPR_9"/>
    <property type="match status" value="1"/>
</dbReference>
<dbReference type="Pfam" id="PF13181">
    <property type="entry name" value="TPR_8"/>
    <property type="match status" value="1"/>
</dbReference>
<dbReference type="InterPro" id="IPR019734">
    <property type="entry name" value="TPR_rpt"/>
</dbReference>
<protein>
    <submittedName>
        <fullName evidence="4">Uncharacterized protein</fullName>
    </submittedName>
</protein>
<sequence length="299" mass="30641">MRAPLRHAVLGILAAALLAGLAGGALLLHAPASPEAAEAPGPAGASPEAAPASPPEAALPLPPEPPRLAEGPEYEACLALLRIDPEGAAQRAMQWEERGGGDGARHCLALALLALGEPDRAAARLERLAGGLAGGGPGGNAARASVYAQASQAWMMAGDPGRAYGAATLALVLMPDDPALLVDRALAAGAQGRYAEALEDLNRALSLDRGRADALVFRAAALRHLDRPEAAMQDIEAALRLNPESPEALLERGILRQLKGDAGGARGDWQRIIALAPDSAAADLARQNLALNEAGPRRR</sequence>
<feature type="compositionally biased region" description="Low complexity" evidence="3">
    <location>
        <begin position="34"/>
        <end position="59"/>
    </location>
</feature>
<dbReference type="SUPFAM" id="SSF48452">
    <property type="entry name" value="TPR-like"/>
    <property type="match status" value="1"/>
</dbReference>
<dbReference type="Proteomes" id="UP000223527">
    <property type="component" value="Unassembled WGS sequence"/>
</dbReference>
<dbReference type="InterPro" id="IPR011990">
    <property type="entry name" value="TPR-like_helical_dom_sf"/>
</dbReference>
<evidence type="ECO:0000313" key="5">
    <source>
        <dbReference type="Proteomes" id="UP000223527"/>
    </source>
</evidence>
<dbReference type="AlphaFoldDB" id="A0A2C6ZBK5"/>
<dbReference type="InterPro" id="IPR050498">
    <property type="entry name" value="Ycf3"/>
</dbReference>
<feature type="region of interest" description="Disordered" evidence="3">
    <location>
        <begin position="34"/>
        <end position="68"/>
    </location>
</feature>
<evidence type="ECO:0000256" key="3">
    <source>
        <dbReference type="SAM" id="MobiDB-lite"/>
    </source>
</evidence>
<keyword evidence="5" id="KW-1185">Reference proteome</keyword>
<evidence type="ECO:0000313" key="4">
    <source>
        <dbReference type="EMBL" id="PHK95861.1"/>
    </source>
</evidence>